<dbReference type="OrthoDB" id="9806995at2"/>
<dbReference type="Proteomes" id="UP000251402">
    <property type="component" value="Chromosome"/>
</dbReference>
<evidence type="ECO:0000256" key="2">
    <source>
        <dbReference type="SAM" id="Phobius"/>
    </source>
</evidence>
<evidence type="ECO:0000256" key="1">
    <source>
        <dbReference type="SAM" id="MobiDB-lite"/>
    </source>
</evidence>
<dbReference type="Pfam" id="PF13424">
    <property type="entry name" value="TPR_12"/>
    <property type="match status" value="1"/>
</dbReference>
<reference evidence="3" key="1">
    <citation type="submission" date="2019-08" db="EMBL/GenBank/DDBJ databases">
        <title>Comparative genome analysis confer to the adaptation heavy metal polluted environment.</title>
        <authorList>
            <person name="Li Y."/>
        </authorList>
    </citation>
    <scope>NUCLEOTIDE SEQUENCE [LARGE SCALE GENOMIC DNA]</scope>
    <source>
        <strain evidence="3">P1</strain>
    </source>
</reference>
<feature type="transmembrane region" description="Helical" evidence="2">
    <location>
        <begin position="386"/>
        <end position="407"/>
    </location>
</feature>
<dbReference type="InterPro" id="IPR019734">
    <property type="entry name" value="TPR_rpt"/>
</dbReference>
<dbReference type="SMART" id="SM00028">
    <property type="entry name" value="TPR"/>
    <property type="match status" value="5"/>
</dbReference>
<sequence length="479" mass="54171">MLNHIQKVMACVCFFTGIVVNTYAQKNTLNQLRQQADQHKNDTAGVEPLRQLSLQLQATRPDSALMYAQQGLELARKFSFKKGEADCMNRLGVVLWKNGKYDRALSFLLNSLKIREEINDRLGILKSLSDIGIVYSDQMDNVKALSYHFKAKAVAEELHETTRLGIILANIGNCYIKLNKVDSALNYEMQAYTIKQNLKDTATMSNTLSILGDINYKMGHTALALDYYRVSVNYAVKINDQNSLADSYNSIAQLYKQTGAPDSSVYYASLALNAAKKAAYPEGIFHASNLLTDVYRGKNDHLELQYLKTSIAAKDSMFNAEKVKQIQTLSFNEAARQEEIAEEKHREEEARIVNLQLVGIAVFIPTFFLIVLLLSKSRTHRKVIEFMSVLSLLLAFEFLTLFIHPFVQRISNHLPVLELIILVCLASVLVPFHHKLTHFMRERLVHGHQQHHHSAPPSTPVPDKKESKAHTTKRKPAQG</sequence>
<feature type="compositionally biased region" description="Basic residues" evidence="1">
    <location>
        <begin position="470"/>
        <end position="479"/>
    </location>
</feature>
<feature type="region of interest" description="Disordered" evidence="1">
    <location>
        <begin position="447"/>
        <end position="479"/>
    </location>
</feature>
<gene>
    <name evidence="3" type="ORF">DEO27_014445</name>
</gene>
<proteinExistence type="predicted"/>
<keyword evidence="4" id="KW-1185">Reference proteome</keyword>
<keyword evidence="2" id="KW-0472">Membrane</keyword>
<dbReference type="Gene3D" id="1.25.40.10">
    <property type="entry name" value="Tetratricopeptide repeat domain"/>
    <property type="match status" value="2"/>
</dbReference>
<feature type="transmembrane region" description="Helical" evidence="2">
    <location>
        <begin position="413"/>
        <end position="432"/>
    </location>
</feature>
<dbReference type="SUPFAM" id="SSF48452">
    <property type="entry name" value="TPR-like"/>
    <property type="match status" value="2"/>
</dbReference>
<evidence type="ECO:0000313" key="4">
    <source>
        <dbReference type="Proteomes" id="UP000251402"/>
    </source>
</evidence>
<protein>
    <submittedName>
        <fullName evidence="3">Tetratricopeptide repeat protein</fullName>
    </submittedName>
</protein>
<feature type="transmembrane region" description="Helical" evidence="2">
    <location>
        <begin position="355"/>
        <end position="374"/>
    </location>
</feature>
<organism evidence="3 4">
    <name type="scientific">Mucilaginibacter rubeus</name>
    <dbReference type="NCBI Taxonomy" id="2027860"/>
    <lineage>
        <taxon>Bacteria</taxon>
        <taxon>Pseudomonadati</taxon>
        <taxon>Bacteroidota</taxon>
        <taxon>Sphingobacteriia</taxon>
        <taxon>Sphingobacteriales</taxon>
        <taxon>Sphingobacteriaceae</taxon>
        <taxon>Mucilaginibacter</taxon>
    </lineage>
</organism>
<dbReference type="AlphaFoldDB" id="A0A5C1I1J8"/>
<dbReference type="RefSeq" id="WP_112573713.1">
    <property type="nucleotide sequence ID" value="NZ_CP043450.1"/>
</dbReference>
<dbReference type="KEGG" id="mrub:DEO27_014445"/>
<dbReference type="InterPro" id="IPR011990">
    <property type="entry name" value="TPR-like_helical_dom_sf"/>
</dbReference>
<dbReference type="EMBL" id="CP043450">
    <property type="protein sequence ID" value="QEM11170.1"/>
    <property type="molecule type" value="Genomic_DNA"/>
</dbReference>
<dbReference type="Pfam" id="PF13374">
    <property type="entry name" value="TPR_10"/>
    <property type="match status" value="1"/>
</dbReference>
<evidence type="ECO:0000313" key="3">
    <source>
        <dbReference type="EMBL" id="QEM11170.1"/>
    </source>
</evidence>
<dbReference type="PANTHER" id="PTHR10098">
    <property type="entry name" value="RAPSYN-RELATED"/>
    <property type="match status" value="1"/>
</dbReference>
<keyword evidence="2" id="KW-0812">Transmembrane</keyword>
<accession>A0A5C1I1J8</accession>
<name>A0A5C1I1J8_9SPHI</name>
<keyword evidence="2" id="KW-1133">Transmembrane helix</keyword>